<dbReference type="Pfam" id="PF00501">
    <property type="entry name" value="AMP-binding"/>
    <property type="match status" value="2"/>
</dbReference>
<dbReference type="PANTHER" id="PTHR43201">
    <property type="entry name" value="ACYL-COA SYNTHETASE"/>
    <property type="match status" value="1"/>
</dbReference>
<dbReference type="InterPro" id="IPR042099">
    <property type="entry name" value="ANL_N_sf"/>
</dbReference>
<keyword evidence="3" id="KW-0436">Ligase</keyword>
<keyword evidence="4" id="KW-1185">Reference proteome</keyword>
<dbReference type="Proteomes" id="UP000467379">
    <property type="component" value="Chromosome"/>
</dbReference>
<feature type="domain" description="AMP-binding enzyme C-terminal" evidence="2">
    <location>
        <begin position="417"/>
        <end position="490"/>
    </location>
</feature>
<dbReference type="PANTHER" id="PTHR43201:SF32">
    <property type="entry name" value="2-SUCCINYLBENZOATE--COA LIGASE, CHLOROPLASTIC_PEROXISOMAL"/>
    <property type="match status" value="1"/>
</dbReference>
<dbReference type="EMBL" id="AP022606">
    <property type="protein sequence ID" value="BBZ14399.1"/>
    <property type="molecule type" value="Genomic_DNA"/>
</dbReference>
<evidence type="ECO:0000313" key="3">
    <source>
        <dbReference type="EMBL" id="BBZ14399.1"/>
    </source>
</evidence>
<dbReference type="InterPro" id="IPR025110">
    <property type="entry name" value="AMP-bd_C"/>
</dbReference>
<sequence length="507" mass="53948">MTVIEIPRRHNPFPTTGVSRDRDGVPHYDELPANLLDMLAQHVETRPDSEAVVELSKGRLTYRQLWDTAARVAGGLKADGLQPGDRVALRYPAGLNWVLAFWGTVMAGGVAVPVNTRSAGPEVEFVLSDAGARVDLAADTPLPDGEPFVAQGLDHTDVAALFYTSGTTGRPKGVPTTHEAFLTNAENMVRCVGLERDVGEEFRTLISVPLFHVTGCNSQLLAAAYVGGASVIMPALDLPGLIQTLPAERISSMVTVPAVYALLLRHNDFQDADVSGVRWVGYGGAPIAPSLVKAVKSAFPRAAVFNGYGMTETASLMTTLPDNDAVEHADSVGYAVPSVDLGVVPYGEDPAVGELVTRGANVTAGYWNRPEATAATIVDGWLHTGDVVRVDDAGRVHIVDRLKDIINRGGENVSSVEVEAVLLSAPGVADACVLAVPDEVMGEKVGAVLYGEHVDVETVIDHCRGQLADFKVPQYVTVVDEPLPRNPGGKLLKGQLREQVQWGPALR</sequence>
<dbReference type="Pfam" id="PF13193">
    <property type="entry name" value="AMP-binding_C"/>
    <property type="match status" value="1"/>
</dbReference>
<reference evidence="3 4" key="1">
    <citation type="journal article" date="2019" name="Emerg. Microbes Infect.">
        <title>Comprehensive subspecies identification of 175 nontuberculous mycobacteria species based on 7547 genomic profiles.</title>
        <authorList>
            <person name="Matsumoto Y."/>
            <person name="Kinjo T."/>
            <person name="Motooka D."/>
            <person name="Nabeya D."/>
            <person name="Jung N."/>
            <person name="Uechi K."/>
            <person name="Horii T."/>
            <person name="Iida T."/>
            <person name="Fujita J."/>
            <person name="Nakamura S."/>
        </authorList>
    </citation>
    <scope>NUCLEOTIDE SEQUENCE [LARGE SCALE GENOMIC DNA]</scope>
    <source>
        <strain evidence="3 4">JCM 12687</strain>
    </source>
</reference>
<organism evidence="3 4">
    <name type="scientific">Mycobacterium branderi</name>
    <dbReference type="NCBI Taxonomy" id="43348"/>
    <lineage>
        <taxon>Bacteria</taxon>
        <taxon>Bacillati</taxon>
        <taxon>Actinomycetota</taxon>
        <taxon>Actinomycetes</taxon>
        <taxon>Mycobacteriales</taxon>
        <taxon>Mycobacteriaceae</taxon>
        <taxon>Mycobacterium</taxon>
    </lineage>
</organism>
<dbReference type="GO" id="GO:0016874">
    <property type="term" value="F:ligase activity"/>
    <property type="evidence" value="ECO:0007669"/>
    <property type="project" value="UniProtKB-KW"/>
</dbReference>
<proteinExistence type="predicted"/>
<name>A0ABM7KTL4_9MYCO</name>
<dbReference type="SUPFAM" id="SSF56801">
    <property type="entry name" value="Acetyl-CoA synthetase-like"/>
    <property type="match status" value="1"/>
</dbReference>
<dbReference type="Gene3D" id="3.30.300.30">
    <property type="match status" value="1"/>
</dbReference>
<accession>A0ABM7KTL4</accession>
<dbReference type="Gene3D" id="3.40.50.12780">
    <property type="entry name" value="N-terminal domain of ligase-like"/>
    <property type="match status" value="1"/>
</dbReference>
<dbReference type="InterPro" id="IPR045851">
    <property type="entry name" value="AMP-bd_C_sf"/>
</dbReference>
<dbReference type="InterPro" id="IPR020845">
    <property type="entry name" value="AMP-binding_CS"/>
</dbReference>
<protein>
    <submittedName>
        <fullName evidence="3">O-succinylbenzoic acid--CoA ligase</fullName>
    </submittedName>
</protein>
<evidence type="ECO:0000313" key="4">
    <source>
        <dbReference type="Proteomes" id="UP000467379"/>
    </source>
</evidence>
<gene>
    <name evidence="3" type="ORF">MBRA_45940</name>
</gene>
<evidence type="ECO:0000259" key="2">
    <source>
        <dbReference type="Pfam" id="PF13193"/>
    </source>
</evidence>
<feature type="domain" description="AMP-dependent synthetase/ligase" evidence="1">
    <location>
        <begin position="148"/>
        <end position="367"/>
    </location>
</feature>
<dbReference type="PROSITE" id="PS00455">
    <property type="entry name" value="AMP_BINDING"/>
    <property type="match status" value="1"/>
</dbReference>
<evidence type="ECO:0000259" key="1">
    <source>
        <dbReference type="Pfam" id="PF00501"/>
    </source>
</evidence>
<feature type="domain" description="AMP-dependent synthetase/ligase" evidence="1">
    <location>
        <begin position="40"/>
        <end position="136"/>
    </location>
</feature>
<dbReference type="InterPro" id="IPR000873">
    <property type="entry name" value="AMP-dep_synth/lig_dom"/>
</dbReference>